<dbReference type="Pfam" id="PF13174">
    <property type="entry name" value="TPR_6"/>
    <property type="match status" value="1"/>
</dbReference>
<feature type="signal peptide" evidence="1">
    <location>
        <begin position="1"/>
        <end position="30"/>
    </location>
</feature>
<dbReference type="InterPro" id="IPR011990">
    <property type="entry name" value="TPR-like_helical_dom_sf"/>
</dbReference>
<organism evidence="2 3">
    <name type="scientific">Sorangium cellulosum (strain So ce56)</name>
    <name type="common">Polyangium cellulosum (strain So ce56)</name>
    <dbReference type="NCBI Taxonomy" id="448385"/>
    <lineage>
        <taxon>Bacteria</taxon>
        <taxon>Pseudomonadati</taxon>
        <taxon>Myxococcota</taxon>
        <taxon>Polyangia</taxon>
        <taxon>Polyangiales</taxon>
        <taxon>Polyangiaceae</taxon>
        <taxon>Sorangium</taxon>
    </lineage>
</organism>
<proteinExistence type="predicted"/>
<keyword evidence="1" id="KW-0732">Signal</keyword>
<reference evidence="2 3" key="1">
    <citation type="journal article" date="2007" name="Nat. Biotechnol.">
        <title>Complete genome sequence of the myxobacterium Sorangium cellulosum.</title>
        <authorList>
            <person name="Schneiker S."/>
            <person name="Perlova O."/>
            <person name="Kaiser O."/>
            <person name="Gerth K."/>
            <person name="Alici A."/>
            <person name="Altmeyer M.O."/>
            <person name="Bartels D."/>
            <person name="Bekel T."/>
            <person name="Beyer S."/>
            <person name="Bode E."/>
            <person name="Bode H.B."/>
            <person name="Bolten C.J."/>
            <person name="Choudhuri J.V."/>
            <person name="Doss S."/>
            <person name="Elnakady Y.A."/>
            <person name="Frank B."/>
            <person name="Gaigalat L."/>
            <person name="Goesmann A."/>
            <person name="Groeger C."/>
            <person name="Gross F."/>
            <person name="Jelsbak L."/>
            <person name="Jelsbak L."/>
            <person name="Kalinowski J."/>
            <person name="Kegler C."/>
            <person name="Knauber T."/>
            <person name="Konietzny S."/>
            <person name="Kopp M."/>
            <person name="Krause L."/>
            <person name="Krug D."/>
            <person name="Linke B."/>
            <person name="Mahmud T."/>
            <person name="Martinez-Arias R."/>
            <person name="McHardy A.C."/>
            <person name="Merai M."/>
            <person name="Meyer F."/>
            <person name="Mormann S."/>
            <person name="Munoz-Dorado J."/>
            <person name="Perez J."/>
            <person name="Pradella S."/>
            <person name="Rachid S."/>
            <person name="Raddatz G."/>
            <person name="Rosenau F."/>
            <person name="Rueckert C."/>
            <person name="Sasse F."/>
            <person name="Scharfe M."/>
            <person name="Schuster S.C."/>
            <person name="Suen G."/>
            <person name="Treuner-Lange A."/>
            <person name="Velicer G.J."/>
            <person name="Vorholter F.-J."/>
            <person name="Weissman K.J."/>
            <person name="Welch R.D."/>
            <person name="Wenzel S.C."/>
            <person name="Whitworth D.E."/>
            <person name="Wilhelm S."/>
            <person name="Wittmann C."/>
            <person name="Bloecker H."/>
            <person name="Puehler A."/>
            <person name="Mueller R."/>
        </authorList>
    </citation>
    <scope>NUCLEOTIDE SEQUENCE [LARGE SCALE GENOMIC DNA]</scope>
    <source>
        <strain evidence="3">So ce56</strain>
    </source>
</reference>
<dbReference type="Pfam" id="PF13432">
    <property type="entry name" value="TPR_16"/>
    <property type="match status" value="2"/>
</dbReference>
<evidence type="ECO:0000256" key="1">
    <source>
        <dbReference type="SAM" id="SignalP"/>
    </source>
</evidence>
<evidence type="ECO:0000313" key="3">
    <source>
        <dbReference type="Proteomes" id="UP000002139"/>
    </source>
</evidence>
<name>A9FQY9_SORC5</name>
<dbReference type="AlphaFoldDB" id="A9FQY9"/>
<dbReference type="SUPFAM" id="SSF48452">
    <property type="entry name" value="TPR-like"/>
    <property type="match status" value="2"/>
</dbReference>
<accession>A9FQY9</accession>
<dbReference type="eggNOG" id="ENOG5032HVW">
    <property type="taxonomic scope" value="Bacteria"/>
</dbReference>
<dbReference type="KEGG" id="scl:sce2043"/>
<dbReference type="OrthoDB" id="5501280at2"/>
<protein>
    <submittedName>
        <fullName evidence="2">Secreted protein</fullName>
    </submittedName>
</protein>
<dbReference type="STRING" id="448385.sce2043"/>
<gene>
    <name evidence="2" type="ordered locus">sce2043</name>
</gene>
<dbReference type="HOGENOM" id="CLU_745776_0_0_7"/>
<sequence length="371" mass="40536">MSRRPTNAPAPALALAIAIAALLGPACAPARGDAYLAAMTAGERAYHAGRYREAARSFDDAASQALRVKDRDEARLMQARSFERAESWGEARASYERLLADSPRGPRSERAEFELADLAIEHGDADAGYAMLLATTLRRPSHGLARNALKRLIQREEDRAGAAGALAWLRQHGPALRGTELDQDVAYHTALLLERSGDREAALRALVAAARAHPYPVGSLTDDALFHAAELAASLGRPEEAIGYLREMLAAREPAVTGSYDREKFDDAQLEIARLYRDALGDRAAARRELRKLYTDHPASILRDDALWAEAKLWREEGRSKEACATAARIARELPDSRYARCAHAICPSLPAAPRPCADYILRELDGAKDP</sequence>
<dbReference type="Proteomes" id="UP000002139">
    <property type="component" value="Chromosome"/>
</dbReference>
<keyword evidence="3" id="KW-1185">Reference proteome</keyword>
<dbReference type="EMBL" id="AM746676">
    <property type="protein sequence ID" value="CAN92202.1"/>
    <property type="molecule type" value="Genomic_DNA"/>
</dbReference>
<dbReference type="RefSeq" id="WP_012234678.1">
    <property type="nucleotide sequence ID" value="NC_010162.1"/>
</dbReference>
<dbReference type="BioCyc" id="SCEL448385:SCE_RS10500-MONOMER"/>
<dbReference type="Gene3D" id="1.25.40.10">
    <property type="entry name" value="Tetratricopeptide repeat domain"/>
    <property type="match status" value="2"/>
</dbReference>
<feature type="chain" id="PRO_5002738748" evidence="1">
    <location>
        <begin position="31"/>
        <end position="371"/>
    </location>
</feature>
<dbReference type="InterPro" id="IPR019734">
    <property type="entry name" value="TPR_rpt"/>
</dbReference>
<evidence type="ECO:0000313" key="2">
    <source>
        <dbReference type="EMBL" id="CAN92202.1"/>
    </source>
</evidence>